<dbReference type="SUPFAM" id="SSF51197">
    <property type="entry name" value="Clavaminate synthase-like"/>
    <property type="match status" value="1"/>
</dbReference>
<evidence type="ECO:0000313" key="4">
    <source>
        <dbReference type="EMBL" id="CAB3257799.1"/>
    </source>
</evidence>
<feature type="domain" description="JmjC" evidence="3">
    <location>
        <begin position="150"/>
        <end position="301"/>
    </location>
</feature>
<dbReference type="InterPro" id="IPR041667">
    <property type="entry name" value="Cupin_8"/>
</dbReference>
<gene>
    <name evidence="4" type="primary">Jmjd7</name>
</gene>
<proteinExistence type="evidence at transcript level"/>
<dbReference type="PANTHER" id="PTHR12461">
    <property type="entry name" value="HYPOXIA-INDUCIBLE FACTOR 1 ALPHA INHIBITOR-RELATED"/>
    <property type="match status" value="1"/>
</dbReference>
<dbReference type="PANTHER" id="PTHR12461:SF42">
    <property type="entry name" value="JMJC DOMAIN-CONTAINING PROTEIN"/>
    <property type="match status" value="1"/>
</dbReference>
<feature type="domain" description="EF-hand" evidence="2">
    <location>
        <begin position="356"/>
        <end position="391"/>
    </location>
</feature>
<dbReference type="InterPro" id="IPR018247">
    <property type="entry name" value="EF_Hand_1_Ca_BS"/>
</dbReference>
<accession>A0A6F9DET4</accession>
<dbReference type="FunFam" id="2.60.120.650:FF:000025">
    <property type="entry name" value="Lysine-specific demethylase 8"/>
    <property type="match status" value="1"/>
</dbReference>
<dbReference type="PROSITE" id="PS00018">
    <property type="entry name" value="EF_HAND_1"/>
    <property type="match status" value="1"/>
</dbReference>
<evidence type="ECO:0000259" key="2">
    <source>
        <dbReference type="PROSITE" id="PS50222"/>
    </source>
</evidence>
<sequence>MVFCVHYLVNYMFVFLCRNMSSFVIHVTVAVLNFVLVVMGGDPPGHMQPIGAHAPPLPLAELDTFPGPIEFFDNYVKPSRPVVFRGAAKQFPSFDNWKNDDYLKKTYGKWRIQAEEGKKENRSLGVQDMSYRKFLSVYAKSDIYLVQDVLPPNPMTKEVFLPKCLLCGGYTDVISTAVMWFSSGGTKSVLHNDQFENINCLYDGSKELYMVDKKFADLVPIDVMDGGYSSVDVEKVDMYKYPTLGDLEWHLGKMEAGDCLYIPLNWYHHVNSSQTRNLAINIWWNRMYDLPKREECAKQEADLPSYDALINYKIADPIEQSRPILFDTFNERAKSVSREDFVSRIENSVDEMMQPPENVDFGKLFDLMDTNNDGDLTVKEVYDTPAKMLYPFVGIGAFVDSGPPEEFDQRDEL</sequence>
<protein>
    <submittedName>
        <fullName evidence="4">JmjC domain-containing protein 7</fullName>
    </submittedName>
</protein>
<dbReference type="EMBL" id="LR786102">
    <property type="protein sequence ID" value="CAB3257799.1"/>
    <property type="molecule type" value="mRNA"/>
</dbReference>
<evidence type="ECO:0000259" key="3">
    <source>
        <dbReference type="PROSITE" id="PS51184"/>
    </source>
</evidence>
<dbReference type="Gene3D" id="2.60.120.650">
    <property type="entry name" value="Cupin"/>
    <property type="match status" value="1"/>
</dbReference>
<reference evidence="4" key="1">
    <citation type="submission" date="2020-04" db="EMBL/GenBank/DDBJ databases">
        <authorList>
            <person name="Neveu A P."/>
        </authorList>
    </citation>
    <scope>NUCLEOTIDE SEQUENCE</scope>
    <source>
        <tissue evidence="4">Whole embryo</tissue>
    </source>
</reference>
<keyword evidence="1" id="KW-0472">Membrane</keyword>
<name>A0A6F9DET4_9ASCI</name>
<evidence type="ECO:0000256" key="1">
    <source>
        <dbReference type="SAM" id="Phobius"/>
    </source>
</evidence>
<dbReference type="PROSITE" id="PS50222">
    <property type="entry name" value="EF_HAND_2"/>
    <property type="match status" value="1"/>
</dbReference>
<keyword evidence="1" id="KW-1133">Transmembrane helix</keyword>
<keyword evidence="1" id="KW-0812">Transmembrane</keyword>
<feature type="transmembrane region" description="Helical" evidence="1">
    <location>
        <begin position="20"/>
        <end position="39"/>
    </location>
</feature>
<organism evidence="4">
    <name type="scientific">Phallusia mammillata</name>
    <dbReference type="NCBI Taxonomy" id="59560"/>
    <lineage>
        <taxon>Eukaryota</taxon>
        <taxon>Metazoa</taxon>
        <taxon>Chordata</taxon>
        <taxon>Tunicata</taxon>
        <taxon>Ascidiacea</taxon>
        <taxon>Phlebobranchia</taxon>
        <taxon>Ascidiidae</taxon>
        <taxon>Phallusia</taxon>
    </lineage>
</organism>
<dbReference type="AlphaFoldDB" id="A0A6F9DET4"/>
<dbReference type="InterPro" id="IPR003347">
    <property type="entry name" value="JmjC_dom"/>
</dbReference>
<dbReference type="GO" id="GO:0005509">
    <property type="term" value="F:calcium ion binding"/>
    <property type="evidence" value="ECO:0007669"/>
    <property type="project" value="InterPro"/>
</dbReference>
<dbReference type="PROSITE" id="PS51184">
    <property type="entry name" value="JMJC"/>
    <property type="match status" value="1"/>
</dbReference>
<dbReference type="Pfam" id="PF13621">
    <property type="entry name" value="Cupin_8"/>
    <property type="match status" value="1"/>
</dbReference>
<dbReference type="InterPro" id="IPR002048">
    <property type="entry name" value="EF_hand_dom"/>
</dbReference>